<dbReference type="InterPro" id="IPR000189">
    <property type="entry name" value="Transglyc_AS"/>
</dbReference>
<sequence>MRVMRTLGAMRSSRVFRLRKRWYALLLVLVVLGLFARSEWLFKWMYPIHYEELIRSEAEKHQVDPYLVAAIVQVESRYDPARRSSKGAVGLMQIMPDTARWAAEVKKMRIDAVAYLHDPAVNLDIGSWYISSLIREFDGNHTAAIAAYNGGPGNVRQWLASGVWDGTLDGAKAIPFGETRHFVQRVYYFWDKYHRVYGPPQ</sequence>
<dbReference type="EMBL" id="JBHTGQ010000009">
    <property type="protein sequence ID" value="MFC7749143.1"/>
    <property type="molecule type" value="Genomic_DNA"/>
</dbReference>
<dbReference type="InterPro" id="IPR023346">
    <property type="entry name" value="Lysozyme-like_dom_sf"/>
</dbReference>
<comment type="similarity">
    <text evidence="1">Belongs to the transglycosylase Slt family.</text>
</comment>
<name>A0ABW2V4C7_9BACL</name>
<dbReference type="InterPro" id="IPR008258">
    <property type="entry name" value="Transglycosylase_SLT_dom_1"/>
</dbReference>
<dbReference type="RefSeq" id="WP_246068123.1">
    <property type="nucleotide sequence ID" value="NZ_JBHTGQ010000009.1"/>
</dbReference>
<keyword evidence="4" id="KW-1185">Reference proteome</keyword>
<evidence type="ECO:0000313" key="4">
    <source>
        <dbReference type="Proteomes" id="UP001596528"/>
    </source>
</evidence>
<gene>
    <name evidence="3" type="ORF">ACFQWB_04175</name>
</gene>
<organism evidence="3 4">
    <name type="scientific">Paenibacillus thermoaerophilus</name>
    <dbReference type="NCBI Taxonomy" id="1215385"/>
    <lineage>
        <taxon>Bacteria</taxon>
        <taxon>Bacillati</taxon>
        <taxon>Bacillota</taxon>
        <taxon>Bacilli</taxon>
        <taxon>Bacillales</taxon>
        <taxon>Paenibacillaceae</taxon>
        <taxon>Paenibacillus</taxon>
    </lineage>
</organism>
<dbReference type="PROSITE" id="PS00922">
    <property type="entry name" value="TRANSGLYCOSYLASE"/>
    <property type="match status" value="1"/>
</dbReference>
<reference evidence="4" key="1">
    <citation type="journal article" date="2019" name="Int. J. Syst. Evol. Microbiol.">
        <title>The Global Catalogue of Microorganisms (GCM) 10K type strain sequencing project: providing services to taxonomists for standard genome sequencing and annotation.</title>
        <authorList>
            <consortium name="The Broad Institute Genomics Platform"/>
            <consortium name="The Broad Institute Genome Sequencing Center for Infectious Disease"/>
            <person name="Wu L."/>
            <person name="Ma J."/>
        </authorList>
    </citation>
    <scope>NUCLEOTIDE SEQUENCE [LARGE SCALE GENOMIC DNA]</scope>
    <source>
        <strain evidence="4">JCM 18657</strain>
    </source>
</reference>
<feature type="domain" description="Transglycosylase SLT" evidence="2">
    <location>
        <begin position="53"/>
        <end position="161"/>
    </location>
</feature>
<comment type="caution">
    <text evidence="3">The sequence shown here is derived from an EMBL/GenBank/DDBJ whole genome shotgun (WGS) entry which is preliminary data.</text>
</comment>
<dbReference type="CDD" id="cd16896">
    <property type="entry name" value="LT_Slt70-like"/>
    <property type="match status" value="1"/>
</dbReference>
<evidence type="ECO:0000259" key="2">
    <source>
        <dbReference type="Pfam" id="PF01464"/>
    </source>
</evidence>
<dbReference type="Proteomes" id="UP001596528">
    <property type="component" value="Unassembled WGS sequence"/>
</dbReference>
<dbReference type="Gene3D" id="1.10.530.10">
    <property type="match status" value="1"/>
</dbReference>
<dbReference type="Pfam" id="PF01464">
    <property type="entry name" value="SLT"/>
    <property type="match status" value="1"/>
</dbReference>
<protein>
    <submittedName>
        <fullName evidence="3">Lytic transglycosylase domain-containing protein</fullName>
    </submittedName>
</protein>
<proteinExistence type="inferred from homology"/>
<evidence type="ECO:0000313" key="3">
    <source>
        <dbReference type="EMBL" id="MFC7749143.1"/>
    </source>
</evidence>
<dbReference type="SUPFAM" id="SSF53955">
    <property type="entry name" value="Lysozyme-like"/>
    <property type="match status" value="1"/>
</dbReference>
<accession>A0ABW2V4C7</accession>
<evidence type="ECO:0000256" key="1">
    <source>
        <dbReference type="ARBA" id="ARBA00007734"/>
    </source>
</evidence>
<dbReference type="PANTHER" id="PTHR37423">
    <property type="entry name" value="SOLUBLE LYTIC MUREIN TRANSGLYCOSYLASE-RELATED"/>
    <property type="match status" value="1"/>
</dbReference>
<dbReference type="PANTHER" id="PTHR37423:SF5">
    <property type="entry name" value="SOLUBLE LYTIC MUREIN TRANSGLYCOSYLASE"/>
    <property type="match status" value="1"/>
</dbReference>